<dbReference type="EMBL" id="FWZD01000033">
    <property type="protein sequence ID" value="SMD78225.1"/>
    <property type="molecule type" value="Genomic_DNA"/>
</dbReference>
<organism evidence="1 2">
    <name type="scientific">Bacillus mobilis</name>
    <dbReference type="NCBI Taxonomy" id="2026190"/>
    <lineage>
        <taxon>Bacteria</taxon>
        <taxon>Bacillati</taxon>
        <taxon>Bacillota</taxon>
        <taxon>Bacilli</taxon>
        <taxon>Bacillales</taxon>
        <taxon>Bacillaceae</taxon>
        <taxon>Bacillus</taxon>
        <taxon>Bacillus cereus group</taxon>
    </lineage>
</organism>
<reference evidence="2" key="1">
    <citation type="submission" date="2017-04" db="EMBL/GenBank/DDBJ databases">
        <authorList>
            <person name="Criscuolo A."/>
        </authorList>
    </citation>
    <scope>NUCLEOTIDE SEQUENCE [LARGE SCALE GENOMIC DNA]</scope>
</reference>
<proteinExistence type="predicted"/>
<protein>
    <submittedName>
        <fullName evidence="1">Uncharacterized protein</fullName>
    </submittedName>
</protein>
<dbReference type="Proteomes" id="UP000194439">
    <property type="component" value="Unassembled WGS sequence"/>
</dbReference>
<dbReference type="AlphaFoldDB" id="A0A1Y5Z493"/>
<accession>A0A1Y5Z493</accession>
<sequence>MVQYGFKYNENMKFNYEFGNVEKITYSKKGSNKEFNNKNSHGGILRAPSLKVKPGISPFIFGMFLLHNTVLLRLLDVWMNPVELVDVPTILVPMIKN</sequence>
<evidence type="ECO:0000313" key="2">
    <source>
        <dbReference type="Proteomes" id="UP000194439"/>
    </source>
</evidence>
<evidence type="ECO:0000313" key="1">
    <source>
        <dbReference type="EMBL" id="SMD78225.1"/>
    </source>
</evidence>
<name>A0A1Y5Z493_9BACI</name>
<gene>
    <name evidence="1" type="ORF">BACERE00185_01002</name>
</gene>
<dbReference type="RefSeq" id="WP_237471475.1">
    <property type="nucleotide sequence ID" value="NZ_FWZD01000033.1"/>
</dbReference>